<feature type="region of interest" description="Disordered" evidence="2">
    <location>
        <begin position="1"/>
        <end position="31"/>
    </location>
</feature>
<dbReference type="EMBL" id="KN552581">
    <property type="protein sequence ID" value="KHJ90872.1"/>
    <property type="molecule type" value="Genomic_DNA"/>
</dbReference>
<dbReference type="Proteomes" id="UP000053660">
    <property type="component" value="Unassembled WGS sequence"/>
</dbReference>
<evidence type="ECO:0000313" key="4">
    <source>
        <dbReference type="Proteomes" id="UP000053660"/>
    </source>
</evidence>
<accession>A0A0B1T4Z2</accession>
<gene>
    <name evidence="3" type="ORF">OESDEN_09270</name>
</gene>
<sequence length="141" mass="15490">MSQSVVMDPPVEDDENEMFNKGGTFTSECEMPRGNADDAKITLDSVECFNLAKSTWIQMPPMNQKRSGLSLLATGDALYAIGGYCGTTPVMSMEIYRESTNKWELINLPTAIHYAGVASVPMAANLLFDQLPDCKTFHILS</sequence>
<evidence type="ECO:0000256" key="1">
    <source>
        <dbReference type="ARBA" id="ARBA00022441"/>
    </source>
</evidence>
<proteinExistence type="predicted"/>
<dbReference type="InterPro" id="IPR052392">
    <property type="entry name" value="Kelch-BTB_domain-containing"/>
</dbReference>
<reference evidence="3 4" key="1">
    <citation type="submission" date="2014-03" db="EMBL/GenBank/DDBJ databases">
        <title>Draft genome of the hookworm Oesophagostomum dentatum.</title>
        <authorList>
            <person name="Mitreva M."/>
        </authorList>
    </citation>
    <scope>NUCLEOTIDE SEQUENCE [LARGE SCALE GENOMIC DNA]</scope>
    <source>
        <strain evidence="3 4">OD-Hann</strain>
    </source>
</reference>
<dbReference type="Pfam" id="PF01344">
    <property type="entry name" value="Kelch_1"/>
    <property type="match status" value="2"/>
</dbReference>
<protein>
    <submittedName>
        <fullName evidence="3">Kelch repeat protein</fullName>
    </submittedName>
</protein>
<keyword evidence="1" id="KW-0880">Kelch repeat</keyword>
<dbReference type="InterPro" id="IPR015915">
    <property type="entry name" value="Kelch-typ_b-propeller"/>
</dbReference>
<evidence type="ECO:0000313" key="3">
    <source>
        <dbReference type="EMBL" id="KHJ90872.1"/>
    </source>
</evidence>
<keyword evidence="4" id="KW-1185">Reference proteome</keyword>
<dbReference type="OrthoDB" id="191037at2759"/>
<dbReference type="AlphaFoldDB" id="A0A0B1T4Z2"/>
<dbReference type="Gene3D" id="2.120.10.80">
    <property type="entry name" value="Kelch-type beta propeller"/>
    <property type="match status" value="1"/>
</dbReference>
<dbReference type="PANTHER" id="PTHR46375">
    <property type="entry name" value="KELCH REPEAT AND BTB DOMAIN-CONTAINING PROTEIN 13-RELATED"/>
    <property type="match status" value="1"/>
</dbReference>
<dbReference type="InterPro" id="IPR006652">
    <property type="entry name" value="Kelch_1"/>
</dbReference>
<dbReference type="SMART" id="SM00612">
    <property type="entry name" value="Kelch"/>
    <property type="match status" value="2"/>
</dbReference>
<dbReference type="SUPFAM" id="SSF117281">
    <property type="entry name" value="Kelch motif"/>
    <property type="match status" value="1"/>
</dbReference>
<organism evidence="3 4">
    <name type="scientific">Oesophagostomum dentatum</name>
    <name type="common">Nodular worm</name>
    <dbReference type="NCBI Taxonomy" id="61180"/>
    <lineage>
        <taxon>Eukaryota</taxon>
        <taxon>Metazoa</taxon>
        <taxon>Ecdysozoa</taxon>
        <taxon>Nematoda</taxon>
        <taxon>Chromadorea</taxon>
        <taxon>Rhabditida</taxon>
        <taxon>Rhabditina</taxon>
        <taxon>Rhabditomorpha</taxon>
        <taxon>Strongyloidea</taxon>
        <taxon>Strongylidae</taxon>
        <taxon>Oesophagostomum</taxon>
    </lineage>
</organism>
<evidence type="ECO:0000256" key="2">
    <source>
        <dbReference type="SAM" id="MobiDB-lite"/>
    </source>
</evidence>
<dbReference type="PANTHER" id="PTHR46375:SF3">
    <property type="entry name" value="KELCH REPEAT AND BTB DOMAIN-CONTAINING PROTEIN 13"/>
    <property type="match status" value="1"/>
</dbReference>
<name>A0A0B1T4Z2_OESDE</name>